<dbReference type="Proteomes" id="UP000281094">
    <property type="component" value="Unassembled WGS sequence"/>
</dbReference>
<dbReference type="EMBL" id="RCWN01000002">
    <property type="protein sequence ID" value="RLQ85190.1"/>
    <property type="molecule type" value="Genomic_DNA"/>
</dbReference>
<dbReference type="Pfam" id="PF00550">
    <property type="entry name" value="PP-binding"/>
    <property type="match status" value="1"/>
</dbReference>
<gene>
    <name evidence="2" type="ORF">D8780_14595</name>
</gene>
<dbReference type="RefSeq" id="WP_121646607.1">
    <property type="nucleotide sequence ID" value="NZ_RCWN01000002.1"/>
</dbReference>
<organism evidence="2 3">
    <name type="scientific">Notoacmeibacter ruber</name>
    <dbReference type="NCBI Taxonomy" id="2670375"/>
    <lineage>
        <taxon>Bacteria</taxon>
        <taxon>Pseudomonadati</taxon>
        <taxon>Pseudomonadota</taxon>
        <taxon>Alphaproteobacteria</taxon>
        <taxon>Hyphomicrobiales</taxon>
        <taxon>Notoacmeibacteraceae</taxon>
        <taxon>Notoacmeibacter</taxon>
    </lineage>
</organism>
<accession>A0A3L7J3Y5</accession>
<dbReference type="SUPFAM" id="SSF47336">
    <property type="entry name" value="ACP-like"/>
    <property type="match status" value="1"/>
</dbReference>
<sequence>MEKKILSLLNENYALGLEEQLSLDTPLLELNILDSSTFFDLIEIIQAEFGVTVPLTEIKPDNFASAHAIVRMTNDLLASSAAA</sequence>
<evidence type="ECO:0000313" key="2">
    <source>
        <dbReference type="EMBL" id="RLQ85190.1"/>
    </source>
</evidence>
<reference evidence="2 3" key="1">
    <citation type="submission" date="2018-10" db="EMBL/GenBank/DDBJ databases">
        <title>Notoacmeibacter sp. M2BS9Y-3-1, whole genome shotgun sequence.</title>
        <authorList>
            <person name="Tuo L."/>
        </authorList>
    </citation>
    <scope>NUCLEOTIDE SEQUENCE [LARGE SCALE GENOMIC DNA]</scope>
    <source>
        <strain evidence="2 3">M2BS9Y-3-1</strain>
    </source>
</reference>
<keyword evidence="3" id="KW-1185">Reference proteome</keyword>
<protein>
    <submittedName>
        <fullName evidence="2">Acyl carrier protein</fullName>
    </submittedName>
</protein>
<dbReference type="AlphaFoldDB" id="A0A3L7J3Y5"/>
<evidence type="ECO:0000313" key="3">
    <source>
        <dbReference type="Proteomes" id="UP000281094"/>
    </source>
</evidence>
<dbReference type="InterPro" id="IPR036736">
    <property type="entry name" value="ACP-like_sf"/>
</dbReference>
<evidence type="ECO:0000259" key="1">
    <source>
        <dbReference type="PROSITE" id="PS50075"/>
    </source>
</evidence>
<dbReference type="Gene3D" id="1.10.1200.10">
    <property type="entry name" value="ACP-like"/>
    <property type="match status" value="1"/>
</dbReference>
<dbReference type="InterPro" id="IPR009081">
    <property type="entry name" value="PP-bd_ACP"/>
</dbReference>
<feature type="domain" description="Carrier" evidence="1">
    <location>
        <begin position="1"/>
        <end position="77"/>
    </location>
</feature>
<comment type="caution">
    <text evidence="2">The sequence shown here is derived from an EMBL/GenBank/DDBJ whole genome shotgun (WGS) entry which is preliminary data.</text>
</comment>
<dbReference type="PROSITE" id="PS50075">
    <property type="entry name" value="CARRIER"/>
    <property type="match status" value="1"/>
</dbReference>
<name>A0A3L7J3Y5_9HYPH</name>
<proteinExistence type="predicted"/>